<dbReference type="Pfam" id="PF12972">
    <property type="entry name" value="NAGLU_C"/>
    <property type="match status" value="1"/>
</dbReference>
<dbReference type="GO" id="GO:0016787">
    <property type="term" value="F:hydrolase activity"/>
    <property type="evidence" value="ECO:0007669"/>
    <property type="project" value="UniProtKB-KW"/>
</dbReference>
<evidence type="ECO:0000256" key="1">
    <source>
        <dbReference type="ARBA" id="ARBA00022801"/>
    </source>
</evidence>
<dbReference type="Gene3D" id="3.30.379.10">
    <property type="entry name" value="Chitobiase/beta-hexosaminidase domain 2-like"/>
    <property type="match status" value="1"/>
</dbReference>
<dbReference type="InterPro" id="IPR024732">
    <property type="entry name" value="NAGLU_C"/>
</dbReference>
<reference evidence="5" key="1">
    <citation type="journal article" date="2020" name="Fungal Divers.">
        <title>Resolving the Mortierellaceae phylogeny through synthesis of multi-gene phylogenetics and phylogenomics.</title>
        <authorList>
            <person name="Vandepol N."/>
            <person name="Liber J."/>
            <person name="Desiro A."/>
            <person name="Na H."/>
            <person name="Kennedy M."/>
            <person name="Barry K."/>
            <person name="Grigoriev I.V."/>
            <person name="Miller A.N."/>
            <person name="O'Donnell K."/>
            <person name="Stajich J.E."/>
            <person name="Bonito G."/>
        </authorList>
    </citation>
    <scope>NUCLEOTIDE SEQUENCE</scope>
    <source>
        <strain evidence="5">BC1065</strain>
    </source>
</reference>
<dbReference type="Gene3D" id="3.20.20.80">
    <property type="entry name" value="Glycosidases"/>
    <property type="match status" value="1"/>
</dbReference>
<feature type="domain" description="Alpha-N-acetylglucosaminidase C-terminal" evidence="4">
    <location>
        <begin position="508"/>
        <end position="780"/>
    </location>
</feature>
<evidence type="ECO:0000313" key="5">
    <source>
        <dbReference type="EMBL" id="KAG0251740.1"/>
    </source>
</evidence>
<dbReference type="Proteomes" id="UP000807716">
    <property type="component" value="Unassembled WGS sequence"/>
</dbReference>
<sequence>MFYLTILVKWSSATPTELSPLAIKRQDAGPEAPLYALVQRRLPPAYHNAFAFTLRPAMCPISGSSTNIYDAYKISNAPTTNGQPSKITIEAASLSGLGAGLNHYLKQICRVELTWSGDRFDDMPSTPPKLAKDQVLSGSSFVSLRYYMNVVTYGYSYAFWDWSRWEKELDWMMLSGVNMALAMGGQEYVLRQLYLELGLTDEEIDTFLSSPAYNPWQRMGNFKGSWGYKNSTEMHFKKRWYETQWVLQKRIIARMQDFNITAVLPSFNGFVPDAMAVKHPNATYEKGAVWIAMPELGIRVTYIPSTDPMFNTISKKYLELQTRMYNGYTSHYYLLDLYNELEPPCKDLPCLTKITSNVMQALKSADPQATWVLQSWFIVASQYWTDDRTKAFFDGIKQVNNGKDAFVFDLHSEVSPTWNKTQGYFGIDWGWSMLNNFGGGQGLFGFLPKLLKEPFEGYRHGSKAMRGMGITMEGIDNNEFLYQLVLDLAWQRADEEVTTPVDGTKLLNEFIQRRYGPNKTTPTMLSAWKKLSQTVWDSRVGQWSQYKTFLDATPALVMERDSFFMGNKVHYNKTTVVQAWGELVRGVKGQQSLPSEISSFRYDVIDVTREVLLAVVLPGLHHELVGAYNASDASRLRALGKTVLQLIDDTDRILNTHSHFMLGSWLVDARARAADRGLDGTSPTPSFRRAYEDYLEYHARLLVTWWGPQGQQTLADYGSKHWGGLVKTFYRPRWELFINHLQKALAPGGKPFDLDIYKKASLAQEAIWLTQSLGSKRKNAVDNEVAIESVGRGRIETKEKGDTVQVAQSIWGRWGEVAQKIAKGNRI</sequence>
<evidence type="ECO:0000259" key="3">
    <source>
        <dbReference type="Pfam" id="PF12971"/>
    </source>
</evidence>
<feature type="domain" description="Alpha-N-acetylglucosaminidase tim-barrel" evidence="2">
    <location>
        <begin position="145"/>
        <end position="491"/>
    </location>
</feature>
<dbReference type="Gene3D" id="1.20.120.670">
    <property type="entry name" value="N-acetyl-b-d-glucoasminidase"/>
    <property type="match status" value="1"/>
</dbReference>
<dbReference type="PANTHER" id="PTHR12872">
    <property type="entry name" value="ALPHA-N-ACETYLGLUCOSAMINIDASE"/>
    <property type="match status" value="1"/>
</dbReference>
<protein>
    <recommendedName>
        <fullName evidence="7">Alpha-N-acetylglucosaminidase</fullName>
    </recommendedName>
</protein>
<dbReference type="AlphaFoldDB" id="A0A9P6PTJ0"/>
<keyword evidence="1" id="KW-0378">Hydrolase</keyword>
<dbReference type="InterPro" id="IPR007781">
    <property type="entry name" value="NAGLU"/>
</dbReference>
<dbReference type="InterPro" id="IPR024733">
    <property type="entry name" value="NAGLU_tim-barrel"/>
</dbReference>
<dbReference type="EMBL" id="JAAAJB010000723">
    <property type="protein sequence ID" value="KAG0251740.1"/>
    <property type="molecule type" value="Genomic_DNA"/>
</dbReference>
<dbReference type="PANTHER" id="PTHR12872:SF1">
    <property type="entry name" value="ALPHA-N-ACETYLGLUCOSAMINIDASE"/>
    <property type="match status" value="1"/>
</dbReference>
<evidence type="ECO:0000313" key="6">
    <source>
        <dbReference type="Proteomes" id="UP000807716"/>
    </source>
</evidence>
<proteinExistence type="predicted"/>
<name>A0A9P6PTJ0_9FUNG</name>
<dbReference type="InterPro" id="IPR024240">
    <property type="entry name" value="NAGLU_N"/>
</dbReference>
<dbReference type="Pfam" id="PF12971">
    <property type="entry name" value="NAGLU_N"/>
    <property type="match status" value="1"/>
</dbReference>
<dbReference type="Pfam" id="PF05089">
    <property type="entry name" value="NAGLU"/>
    <property type="match status" value="1"/>
</dbReference>
<organism evidence="5 6">
    <name type="scientific">Actinomortierella ambigua</name>
    <dbReference type="NCBI Taxonomy" id="1343610"/>
    <lineage>
        <taxon>Eukaryota</taxon>
        <taxon>Fungi</taxon>
        <taxon>Fungi incertae sedis</taxon>
        <taxon>Mucoromycota</taxon>
        <taxon>Mortierellomycotina</taxon>
        <taxon>Mortierellomycetes</taxon>
        <taxon>Mortierellales</taxon>
        <taxon>Mortierellaceae</taxon>
        <taxon>Actinomortierella</taxon>
    </lineage>
</organism>
<dbReference type="OrthoDB" id="64736at2759"/>
<evidence type="ECO:0008006" key="7">
    <source>
        <dbReference type="Google" id="ProtNLM"/>
    </source>
</evidence>
<evidence type="ECO:0000259" key="4">
    <source>
        <dbReference type="Pfam" id="PF12972"/>
    </source>
</evidence>
<dbReference type="InterPro" id="IPR029018">
    <property type="entry name" value="Hex-like_dom2"/>
</dbReference>
<evidence type="ECO:0000259" key="2">
    <source>
        <dbReference type="Pfam" id="PF05089"/>
    </source>
</evidence>
<accession>A0A9P6PTJ0</accession>
<comment type="caution">
    <text evidence="5">The sequence shown here is derived from an EMBL/GenBank/DDBJ whole genome shotgun (WGS) entry which is preliminary data.</text>
</comment>
<keyword evidence="6" id="KW-1185">Reference proteome</keyword>
<feature type="domain" description="Alpha-N-acetylglucosaminidase N-terminal" evidence="3">
    <location>
        <begin position="33"/>
        <end position="128"/>
    </location>
</feature>
<gene>
    <name evidence="5" type="ORF">DFQ27_008573</name>
</gene>